<dbReference type="PANTHER" id="PTHR13198:SF4">
    <property type="entry name" value="E3 UBIQUITIN-PROTEIN LIGASE RNF25"/>
    <property type="match status" value="1"/>
</dbReference>
<dbReference type="InterPro" id="IPR039133">
    <property type="entry name" value="RNF25"/>
</dbReference>
<reference evidence="4 5" key="1">
    <citation type="journal article" date="2020" name="IScience">
        <title>Genome Sequencing of the Endangered Kingdonia uniflora (Circaeasteraceae, Ranunculales) Reveals Potential Mechanisms of Evolutionary Specialization.</title>
        <authorList>
            <person name="Sun Y."/>
            <person name="Deng T."/>
            <person name="Zhang A."/>
            <person name="Moore M.J."/>
            <person name="Landis J.B."/>
            <person name="Lin N."/>
            <person name="Zhang H."/>
            <person name="Zhang X."/>
            <person name="Huang J."/>
            <person name="Zhang X."/>
            <person name="Sun H."/>
            <person name="Wang H."/>
        </authorList>
    </citation>
    <scope>NUCLEOTIDE SEQUENCE [LARGE SCALE GENOMIC DNA]</scope>
    <source>
        <strain evidence="4">TB1705</strain>
        <tissue evidence="4">Leaf</tissue>
    </source>
</reference>
<dbReference type="InterPro" id="IPR001841">
    <property type="entry name" value="Znf_RING"/>
</dbReference>
<evidence type="ECO:0000313" key="5">
    <source>
        <dbReference type="Proteomes" id="UP000541444"/>
    </source>
</evidence>
<dbReference type="EMBL" id="JACGCM010001588">
    <property type="protein sequence ID" value="KAF6152966.1"/>
    <property type="molecule type" value="Genomic_DNA"/>
</dbReference>
<evidence type="ECO:0000256" key="2">
    <source>
        <dbReference type="SAM" id="MobiDB-lite"/>
    </source>
</evidence>
<dbReference type="AlphaFoldDB" id="A0A7J7MDJ8"/>
<feature type="region of interest" description="Disordered" evidence="2">
    <location>
        <begin position="488"/>
        <end position="594"/>
    </location>
</feature>
<dbReference type="SUPFAM" id="SSF54495">
    <property type="entry name" value="UBC-like"/>
    <property type="match status" value="1"/>
</dbReference>
<organism evidence="4 5">
    <name type="scientific">Kingdonia uniflora</name>
    <dbReference type="NCBI Taxonomy" id="39325"/>
    <lineage>
        <taxon>Eukaryota</taxon>
        <taxon>Viridiplantae</taxon>
        <taxon>Streptophyta</taxon>
        <taxon>Embryophyta</taxon>
        <taxon>Tracheophyta</taxon>
        <taxon>Spermatophyta</taxon>
        <taxon>Magnoliopsida</taxon>
        <taxon>Ranunculales</taxon>
        <taxon>Circaeasteraceae</taxon>
        <taxon>Kingdonia</taxon>
    </lineage>
</organism>
<dbReference type="SUPFAM" id="SSF57850">
    <property type="entry name" value="RING/U-box"/>
    <property type="match status" value="1"/>
</dbReference>
<dbReference type="GO" id="GO:0061630">
    <property type="term" value="F:ubiquitin protein ligase activity"/>
    <property type="evidence" value="ECO:0007669"/>
    <property type="project" value="InterPro"/>
</dbReference>
<accession>A0A7J7MDJ8</accession>
<comment type="caution">
    <text evidence="4">The sequence shown here is derived from an EMBL/GenBank/DDBJ whole genome shotgun (WGS) entry which is preliminary data.</text>
</comment>
<dbReference type="Pfam" id="PF05773">
    <property type="entry name" value="RWD"/>
    <property type="match status" value="1"/>
</dbReference>
<feature type="compositionally biased region" description="Low complexity" evidence="2">
    <location>
        <begin position="550"/>
        <end position="562"/>
    </location>
</feature>
<dbReference type="GO" id="GO:0008270">
    <property type="term" value="F:zinc ion binding"/>
    <property type="evidence" value="ECO:0007669"/>
    <property type="project" value="UniProtKB-KW"/>
</dbReference>
<dbReference type="InterPro" id="IPR016135">
    <property type="entry name" value="UBQ-conjugating_enzyme/RWD"/>
</dbReference>
<sequence>MTNFSLAIYVQAIVRIAEIEAGIRERGLIEFDEGNSSMIQHKKLTEREAQWVVAIVSEEGDVALGSSRSKPQDEVAVLGRETYPIEVPNHHEIQPKKTQIMPTPLPRIHQSKKERDRSPLTGERPSLAGKTYPTSTAIREVFPQAIPSSPPSAAMIGAIPRTIGKEPTSVAPREVSPKTPITETTPTAARERSPKVPIEEPMPATTREAIPKASIEGPTPAAMREGIGMPIMLATMIVGKEEEFEVNGEVTPSLCEKFVEAVLGVRACSQYPYEPPHIDIVESKGLDEKRKAHLISNIREKAKELSSCLMFIALCEEAVEMLSNMNHPEGDCPLCLHPLVQDLNSDVSPFMKLMSCFHCFHSKCITRWWKWLQKENLSHATGRPSNLENGHDLPGTMKSNLSNCPVCRKVFHAKDIEHVVNLVGSHLSQLSFEDTETDNNEKILQSEAENIRRQKFEALLKLQEENSGLIEPKRIEVLMPGMFLPEPVTLPAESPKDTLENDSTSPTILEMGSSRPSDDPICSENKRVDMRKKPDASKIQPRVSNHQTTSGAGSSRSSSNPSSHEHKRVGMRRNKIHNQREQNKQWIKKDNGLS</sequence>
<dbReference type="Proteomes" id="UP000541444">
    <property type="component" value="Unassembled WGS sequence"/>
</dbReference>
<keyword evidence="1" id="KW-0862">Zinc</keyword>
<evidence type="ECO:0000259" key="3">
    <source>
        <dbReference type="PROSITE" id="PS50089"/>
    </source>
</evidence>
<dbReference type="Gene3D" id="3.30.40.10">
    <property type="entry name" value="Zinc/RING finger domain, C3HC4 (zinc finger)"/>
    <property type="match status" value="1"/>
</dbReference>
<dbReference type="FunFam" id="3.30.40.10:FF:000914">
    <property type="entry name" value="RWD domain-containing protein"/>
    <property type="match status" value="1"/>
</dbReference>
<evidence type="ECO:0000256" key="1">
    <source>
        <dbReference type="PROSITE-ProRule" id="PRU00175"/>
    </source>
</evidence>
<dbReference type="OrthoDB" id="432311at2759"/>
<feature type="region of interest" description="Disordered" evidence="2">
    <location>
        <begin position="102"/>
        <end position="133"/>
    </location>
</feature>
<feature type="domain" description="RING-type" evidence="3">
    <location>
        <begin position="332"/>
        <end position="408"/>
    </location>
</feature>
<keyword evidence="1" id="KW-0479">Metal-binding</keyword>
<feature type="compositionally biased region" description="Basic and acidic residues" evidence="2">
    <location>
        <begin position="524"/>
        <end position="536"/>
    </location>
</feature>
<keyword evidence="1" id="KW-0863">Zinc-finger</keyword>
<feature type="compositionally biased region" description="Basic and acidic residues" evidence="2">
    <location>
        <begin position="578"/>
        <end position="594"/>
    </location>
</feature>
<feature type="region of interest" description="Disordered" evidence="2">
    <location>
        <begin position="167"/>
        <end position="194"/>
    </location>
</feature>
<dbReference type="InterPro" id="IPR006575">
    <property type="entry name" value="RWD_dom"/>
</dbReference>
<feature type="compositionally biased region" description="Basic residues" evidence="2">
    <location>
        <begin position="565"/>
        <end position="577"/>
    </location>
</feature>
<evidence type="ECO:0000313" key="4">
    <source>
        <dbReference type="EMBL" id="KAF6152966.1"/>
    </source>
</evidence>
<dbReference type="SMART" id="SM00184">
    <property type="entry name" value="RING"/>
    <property type="match status" value="1"/>
</dbReference>
<protein>
    <recommendedName>
        <fullName evidence="3">RING-type domain-containing protein</fullName>
    </recommendedName>
</protein>
<dbReference type="PROSITE" id="PS50089">
    <property type="entry name" value="ZF_RING_2"/>
    <property type="match status" value="1"/>
</dbReference>
<gene>
    <name evidence="4" type="ORF">GIB67_021571</name>
</gene>
<proteinExistence type="predicted"/>
<name>A0A7J7MDJ8_9MAGN</name>
<dbReference type="PANTHER" id="PTHR13198">
    <property type="entry name" value="RING FINGER PROTEIN 25"/>
    <property type="match status" value="1"/>
</dbReference>
<dbReference type="GO" id="GO:0005634">
    <property type="term" value="C:nucleus"/>
    <property type="evidence" value="ECO:0007669"/>
    <property type="project" value="TreeGrafter"/>
</dbReference>
<dbReference type="Gene3D" id="3.10.110.10">
    <property type="entry name" value="Ubiquitin Conjugating Enzyme"/>
    <property type="match status" value="1"/>
</dbReference>
<dbReference type="InterPro" id="IPR013083">
    <property type="entry name" value="Znf_RING/FYVE/PHD"/>
</dbReference>
<keyword evidence="5" id="KW-1185">Reference proteome</keyword>
<dbReference type="GO" id="GO:0016567">
    <property type="term" value="P:protein ubiquitination"/>
    <property type="evidence" value="ECO:0007669"/>
    <property type="project" value="TreeGrafter"/>
</dbReference>